<reference evidence="3" key="1">
    <citation type="journal article" date="2011" name="J. Bacteriol.">
        <title>Genome sequences of eight morphologically diverse alphaproteobacteria.</title>
        <authorList>
            <consortium name="US DOE Joint Genome Institute"/>
            <person name="Brown P.J."/>
            <person name="Kysela D.T."/>
            <person name="Buechlein A."/>
            <person name="Hemmerich C."/>
            <person name="Brun Y.V."/>
        </authorList>
    </citation>
    <scope>NUCLEOTIDE SEQUENCE [LARGE SCALE GENOMIC DNA]</scope>
    <source>
        <strain evidence="3">ATCC 51888 / DSM 1869 / NCIB 11706 / TK 0415</strain>
    </source>
</reference>
<gene>
    <name evidence="2" type="ordered locus">Hden_2786</name>
</gene>
<dbReference type="Proteomes" id="UP000002033">
    <property type="component" value="Chromosome"/>
</dbReference>
<dbReference type="RefSeq" id="WP_013216741.1">
    <property type="nucleotide sequence ID" value="NC_014313.1"/>
</dbReference>
<dbReference type="EMBL" id="CP002083">
    <property type="protein sequence ID" value="ADJ24582.1"/>
    <property type="molecule type" value="Genomic_DNA"/>
</dbReference>
<accession>D8JU34</accession>
<organism evidence="2 3">
    <name type="scientific">Hyphomicrobium denitrificans (strain ATCC 51888 / DSM 1869 / NCIMB 11706 / TK 0415)</name>
    <dbReference type="NCBI Taxonomy" id="582899"/>
    <lineage>
        <taxon>Bacteria</taxon>
        <taxon>Pseudomonadati</taxon>
        <taxon>Pseudomonadota</taxon>
        <taxon>Alphaproteobacteria</taxon>
        <taxon>Hyphomicrobiales</taxon>
        <taxon>Hyphomicrobiaceae</taxon>
        <taxon>Hyphomicrobium</taxon>
    </lineage>
</organism>
<evidence type="ECO:0000313" key="2">
    <source>
        <dbReference type="EMBL" id="ADJ24582.1"/>
    </source>
</evidence>
<name>D8JU34_HYPDA</name>
<dbReference type="AlphaFoldDB" id="D8JU34"/>
<sequence length="54" mass="5752" precursor="true">MISKLVRGAVLTGVLVAFSAPIVANAADAPMTKADCKKAKDMKWDKTTKTCVKK</sequence>
<proteinExistence type="predicted"/>
<protein>
    <submittedName>
        <fullName evidence="2">Uncharacterized protein</fullName>
    </submittedName>
</protein>
<dbReference type="KEGG" id="hdn:Hden_2786"/>
<feature type="chain" id="PRO_5003116366" evidence="1">
    <location>
        <begin position="27"/>
        <end position="54"/>
    </location>
</feature>
<keyword evidence="1" id="KW-0732">Signal</keyword>
<keyword evidence="3" id="KW-1185">Reference proteome</keyword>
<evidence type="ECO:0000256" key="1">
    <source>
        <dbReference type="SAM" id="SignalP"/>
    </source>
</evidence>
<feature type="signal peptide" evidence="1">
    <location>
        <begin position="1"/>
        <end position="26"/>
    </location>
</feature>
<evidence type="ECO:0000313" key="3">
    <source>
        <dbReference type="Proteomes" id="UP000002033"/>
    </source>
</evidence>
<dbReference type="HOGENOM" id="CLU_3044205_0_0_5"/>